<reference evidence="1" key="2">
    <citation type="submission" date="2024-05" db="EMBL/GenBank/DDBJ databases">
        <title>Rhodohalobacter halophilus gen. nov., sp. nov., a moderately halophilic member of the family Balneolaceae.</title>
        <authorList>
            <person name="Xia J."/>
        </authorList>
    </citation>
    <scope>NUCLEOTIDE SEQUENCE</scope>
    <source>
        <strain evidence="1">WB101</strain>
    </source>
</reference>
<accession>A0ABS9KCN0</accession>
<protein>
    <recommendedName>
        <fullName evidence="3">Outer membrane protein beta-barrel domain-containing protein</fullName>
    </recommendedName>
</protein>
<proteinExistence type="predicted"/>
<comment type="caution">
    <text evidence="1">The sequence shown here is derived from an EMBL/GenBank/DDBJ whole genome shotgun (WGS) entry which is preliminary data.</text>
</comment>
<reference evidence="1" key="1">
    <citation type="submission" date="2022-01" db="EMBL/GenBank/DDBJ databases">
        <authorList>
            <person name="Wang Y."/>
        </authorList>
    </citation>
    <scope>NUCLEOTIDE SEQUENCE</scope>
    <source>
        <strain evidence="1">WB101</strain>
    </source>
</reference>
<evidence type="ECO:0000313" key="2">
    <source>
        <dbReference type="Proteomes" id="UP001165366"/>
    </source>
</evidence>
<gene>
    <name evidence="1" type="ORF">L6773_08550</name>
</gene>
<dbReference type="Proteomes" id="UP001165366">
    <property type="component" value="Unassembled WGS sequence"/>
</dbReference>
<keyword evidence="2" id="KW-1185">Reference proteome</keyword>
<evidence type="ECO:0000313" key="1">
    <source>
        <dbReference type="EMBL" id="MCG2588611.1"/>
    </source>
</evidence>
<dbReference type="EMBL" id="JAKLWS010000008">
    <property type="protein sequence ID" value="MCG2588611.1"/>
    <property type="molecule type" value="Genomic_DNA"/>
</dbReference>
<sequence>MRKIFLTIIILFISGWSHFIHSQDAFSELKFTLTGNAVLGGNTVQKSWSPTGGFGFELTTPYYFGNFEIGARYTRYNELQFDDSGFNSTYIFAGWNYTHYVSGEKDLSIVPGIRFGSRYMIFDEQATYRDEYQFSRFESEFSYEVLFRIQYRINERLEFYSSAAINQTRFKIPYAEWMGTAGFTFIFNTSDGMENFLK</sequence>
<evidence type="ECO:0008006" key="3">
    <source>
        <dbReference type="Google" id="ProtNLM"/>
    </source>
</evidence>
<dbReference type="RefSeq" id="WP_237853451.1">
    <property type="nucleotide sequence ID" value="NZ_JAKLWS010000008.1"/>
</dbReference>
<name>A0ABS9KCN0_9BACT</name>
<organism evidence="1 2">
    <name type="scientific">Rhodohalobacter sulfatireducens</name>
    <dbReference type="NCBI Taxonomy" id="2911366"/>
    <lineage>
        <taxon>Bacteria</taxon>
        <taxon>Pseudomonadati</taxon>
        <taxon>Balneolota</taxon>
        <taxon>Balneolia</taxon>
        <taxon>Balneolales</taxon>
        <taxon>Balneolaceae</taxon>
        <taxon>Rhodohalobacter</taxon>
    </lineage>
</organism>